<dbReference type="Proteomes" id="UP000807115">
    <property type="component" value="Chromosome 10"/>
</dbReference>
<reference evidence="2" key="2">
    <citation type="submission" date="2020-10" db="EMBL/GenBank/DDBJ databases">
        <authorList>
            <person name="Cooper E.A."/>
            <person name="Brenton Z.W."/>
            <person name="Flinn B.S."/>
            <person name="Jenkins J."/>
            <person name="Shu S."/>
            <person name="Flowers D."/>
            <person name="Luo F."/>
            <person name="Wang Y."/>
            <person name="Xia P."/>
            <person name="Barry K."/>
            <person name="Daum C."/>
            <person name="Lipzen A."/>
            <person name="Yoshinaga Y."/>
            <person name="Schmutz J."/>
            <person name="Saski C."/>
            <person name="Vermerris W."/>
            <person name="Kresovich S."/>
        </authorList>
    </citation>
    <scope>NUCLEOTIDE SEQUENCE</scope>
</reference>
<protein>
    <submittedName>
        <fullName evidence="2">Uncharacterized protein</fullName>
    </submittedName>
</protein>
<dbReference type="AlphaFoldDB" id="A0A921Q4G9"/>
<evidence type="ECO:0000313" key="3">
    <source>
        <dbReference type="Proteomes" id="UP000807115"/>
    </source>
</evidence>
<evidence type="ECO:0000256" key="1">
    <source>
        <dbReference type="SAM" id="MobiDB-lite"/>
    </source>
</evidence>
<proteinExistence type="predicted"/>
<sequence length="97" mass="10524">MALEDIESPEACSSREVSPESAAAEARPSKPVALQVLVDLVRAGDMDVARKVRCLTRTSARHRCVLDAAVEPLFAMLRSGVPFFLSTLLTILRCLVV</sequence>
<name>A0A921Q4G9_SORBI</name>
<accession>A0A921Q4G9</accession>
<feature type="region of interest" description="Disordered" evidence="1">
    <location>
        <begin position="1"/>
        <end position="27"/>
    </location>
</feature>
<evidence type="ECO:0000313" key="2">
    <source>
        <dbReference type="EMBL" id="KAG0514771.1"/>
    </source>
</evidence>
<dbReference type="EMBL" id="CM027689">
    <property type="protein sequence ID" value="KAG0514771.1"/>
    <property type="molecule type" value="Genomic_DNA"/>
</dbReference>
<feature type="compositionally biased region" description="Low complexity" evidence="1">
    <location>
        <begin position="14"/>
        <end position="26"/>
    </location>
</feature>
<comment type="caution">
    <text evidence="2">The sequence shown here is derived from an EMBL/GenBank/DDBJ whole genome shotgun (WGS) entry which is preliminary data.</text>
</comment>
<organism evidence="2 3">
    <name type="scientific">Sorghum bicolor</name>
    <name type="common">Sorghum</name>
    <name type="synonym">Sorghum vulgare</name>
    <dbReference type="NCBI Taxonomy" id="4558"/>
    <lineage>
        <taxon>Eukaryota</taxon>
        <taxon>Viridiplantae</taxon>
        <taxon>Streptophyta</taxon>
        <taxon>Embryophyta</taxon>
        <taxon>Tracheophyta</taxon>
        <taxon>Spermatophyta</taxon>
        <taxon>Magnoliopsida</taxon>
        <taxon>Liliopsida</taxon>
        <taxon>Poales</taxon>
        <taxon>Poaceae</taxon>
        <taxon>PACMAD clade</taxon>
        <taxon>Panicoideae</taxon>
        <taxon>Andropogonodae</taxon>
        <taxon>Andropogoneae</taxon>
        <taxon>Sorghinae</taxon>
        <taxon>Sorghum</taxon>
    </lineage>
</organism>
<reference evidence="2" key="1">
    <citation type="journal article" date="2019" name="BMC Genomics">
        <title>A new reference genome for Sorghum bicolor reveals high levels of sequence similarity between sweet and grain genotypes: implications for the genetics of sugar metabolism.</title>
        <authorList>
            <person name="Cooper E.A."/>
            <person name="Brenton Z.W."/>
            <person name="Flinn B.S."/>
            <person name="Jenkins J."/>
            <person name="Shu S."/>
            <person name="Flowers D."/>
            <person name="Luo F."/>
            <person name="Wang Y."/>
            <person name="Xia P."/>
            <person name="Barry K."/>
            <person name="Daum C."/>
            <person name="Lipzen A."/>
            <person name="Yoshinaga Y."/>
            <person name="Schmutz J."/>
            <person name="Saski C."/>
            <person name="Vermerris W."/>
            <person name="Kresovich S."/>
        </authorList>
    </citation>
    <scope>NUCLEOTIDE SEQUENCE</scope>
</reference>
<gene>
    <name evidence="2" type="ORF">BDA96_10G222000</name>
</gene>